<evidence type="ECO:0000256" key="1">
    <source>
        <dbReference type="ARBA" id="ARBA00003543"/>
    </source>
</evidence>
<evidence type="ECO:0000313" key="10">
    <source>
        <dbReference type="EMBL" id="KEQ54718.1"/>
    </source>
</evidence>
<evidence type="ECO:0000256" key="7">
    <source>
        <dbReference type="ARBA" id="ARBA00023136"/>
    </source>
</evidence>
<accession>A0A081RHP5</accession>
<keyword evidence="8" id="KW-0139">CF(1)</keyword>
<reference evidence="10 11" key="1">
    <citation type="submission" date="2014-02" db="EMBL/GenBank/DDBJ databases">
        <title>Whole genome sequence of Sphingobium chlorophenolicum NBRC 16172.</title>
        <authorList>
            <person name="Gan H.M."/>
            <person name="Gan H.Y."/>
            <person name="Chew T.H."/>
            <person name="Savka M.A."/>
        </authorList>
    </citation>
    <scope>NUCLEOTIDE SEQUENCE [LARGE SCALE GENOMIC DNA]</scope>
    <source>
        <strain evidence="10 11">NBRC 16172</strain>
    </source>
</reference>
<evidence type="ECO:0000256" key="4">
    <source>
        <dbReference type="ARBA" id="ARBA00022448"/>
    </source>
</evidence>
<evidence type="ECO:0000256" key="2">
    <source>
        <dbReference type="ARBA" id="ARBA00004184"/>
    </source>
</evidence>
<sequence>MKLRITDPTAILVDTDVRSVRAEDASGSFGILSGHADFLTALGVSIVSWRGADGAPGYCAVRNGILTVSHGTGVAVATREGHVGDDLGTLEHDVLARYRERDEGERSERTASAKLRMQAIRHMVEALQGGGRELGL</sequence>
<dbReference type="InterPro" id="IPR036771">
    <property type="entry name" value="ATPsynth_dsu/esu_N"/>
</dbReference>
<dbReference type="GO" id="GO:0012505">
    <property type="term" value="C:endomembrane system"/>
    <property type="evidence" value="ECO:0007669"/>
    <property type="project" value="UniProtKB-SubCell"/>
</dbReference>
<keyword evidence="7" id="KW-0472">Membrane</keyword>
<comment type="function">
    <text evidence="1">Produces ATP from ADP in the presence of a proton gradient across the membrane.</text>
</comment>
<dbReference type="eggNOG" id="COG0355">
    <property type="taxonomic scope" value="Bacteria"/>
</dbReference>
<proteinExistence type="inferred from homology"/>
<dbReference type="NCBIfam" id="TIGR03166">
    <property type="entry name" value="alt_F1F0_F1_eps"/>
    <property type="match status" value="1"/>
</dbReference>
<evidence type="ECO:0000259" key="9">
    <source>
        <dbReference type="Pfam" id="PF02823"/>
    </source>
</evidence>
<keyword evidence="6" id="KW-0406">Ion transport</keyword>
<dbReference type="Proteomes" id="UP000028411">
    <property type="component" value="Unassembled WGS sequence"/>
</dbReference>
<dbReference type="SUPFAM" id="SSF51344">
    <property type="entry name" value="Epsilon subunit of F1F0-ATP synthase N-terminal domain"/>
    <property type="match status" value="1"/>
</dbReference>
<keyword evidence="5" id="KW-0375">Hydrogen ion transport</keyword>
<protein>
    <submittedName>
        <fullName evidence="10">F-ATPase epsilon subunit</fullName>
    </submittedName>
</protein>
<comment type="similarity">
    <text evidence="3">Belongs to the ATPase epsilon chain family.</text>
</comment>
<dbReference type="GO" id="GO:0046933">
    <property type="term" value="F:proton-transporting ATP synthase activity, rotational mechanism"/>
    <property type="evidence" value="ECO:0007669"/>
    <property type="project" value="InterPro"/>
</dbReference>
<keyword evidence="8" id="KW-0066">ATP synthesis</keyword>
<comment type="subcellular location">
    <subcellularLocation>
        <location evidence="2">Endomembrane system</location>
        <topology evidence="2">Peripheral membrane protein</topology>
    </subcellularLocation>
</comment>
<evidence type="ECO:0000256" key="6">
    <source>
        <dbReference type="ARBA" id="ARBA00023065"/>
    </source>
</evidence>
<dbReference type="RefSeq" id="WP_037448025.1">
    <property type="nucleotide sequence ID" value="NZ_JFHR01000007.1"/>
</dbReference>
<evidence type="ECO:0000256" key="3">
    <source>
        <dbReference type="ARBA" id="ARBA00005712"/>
    </source>
</evidence>
<dbReference type="EMBL" id="JFHR01000007">
    <property type="protein sequence ID" value="KEQ54718.1"/>
    <property type="molecule type" value="Genomic_DNA"/>
</dbReference>
<gene>
    <name evidence="10" type="primary">atpC_1</name>
    <name evidence="10" type="ORF">BV95_00947</name>
</gene>
<evidence type="ECO:0000256" key="8">
    <source>
        <dbReference type="ARBA" id="ARBA00023196"/>
    </source>
</evidence>
<dbReference type="InterPro" id="IPR024037">
    <property type="entry name" value="Alt_ATP_synth_F1_esu"/>
</dbReference>
<evidence type="ECO:0000256" key="5">
    <source>
        <dbReference type="ARBA" id="ARBA00022781"/>
    </source>
</evidence>
<dbReference type="Gene3D" id="2.60.15.10">
    <property type="entry name" value="F0F1 ATP synthase delta/epsilon subunit, N-terminal"/>
    <property type="match status" value="1"/>
</dbReference>
<dbReference type="PATRIC" id="fig|46429.4.peg.913"/>
<feature type="domain" description="ATP synthase F1 complex delta/epsilon subunit N-terminal" evidence="9">
    <location>
        <begin position="1"/>
        <end position="77"/>
    </location>
</feature>
<dbReference type="InterPro" id="IPR020546">
    <property type="entry name" value="ATP_synth_F1_dsu/esu_N"/>
</dbReference>
<dbReference type="CDD" id="cd12152">
    <property type="entry name" value="F1-ATPase_delta"/>
    <property type="match status" value="1"/>
</dbReference>
<dbReference type="NCBIfam" id="NF009981">
    <property type="entry name" value="PRK13447.1"/>
    <property type="match status" value="1"/>
</dbReference>
<organism evidence="10 11">
    <name type="scientific">Sphingobium chlorophenolicum</name>
    <dbReference type="NCBI Taxonomy" id="46429"/>
    <lineage>
        <taxon>Bacteria</taxon>
        <taxon>Pseudomonadati</taxon>
        <taxon>Pseudomonadota</taxon>
        <taxon>Alphaproteobacteria</taxon>
        <taxon>Sphingomonadales</taxon>
        <taxon>Sphingomonadaceae</taxon>
        <taxon>Sphingobium</taxon>
    </lineage>
</organism>
<comment type="caution">
    <text evidence="10">The sequence shown here is derived from an EMBL/GenBank/DDBJ whole genome shotgun (WGS) entry which is preliminary data.</text>
</comment>
<dbReference type="OrthoDB" id="272739at2"/>
<dbReference type="AlphaFoldDB" id="A0A081RHP5"/>
<evidence type="ECO:0000313" key="11">
    <source>
        <dbReference type="Proteomes" id="UP000028411"/>
    </source>
</evidence>
<dbReference type="InterPro" id="IPR001469">
    <property type="entry name" value="ATP_synth_F1_dsu/esu"/>
</dbReference>
<dbReference type="Pfam" id="PF02823">
    <property type="entry name" value="ATP-synt_DE_N"/>
    <property type="match status" value="1"/>
</dbReference>
<keyword evidence="4" id="KW-0813">Transport</keyword>
<name>A0A081RHP5_SPHCR</name>
<dbReference type="GO" id="GO:0045259">
    <property type="term" value="C:proton-transporting ATP synthase complex"/>
    <property type="evidence" value="ECO:0007669"/>
    <property type="project" value="UniProtKB-KW"/>
</dbReference>